<dbReference type="InterPro" id="IPR025616">
    <property type="entry name" value="YpjP"/>
</dbReference>
<dbReference type="EMBL" id="JBHSEF010000011">
    <property type="protein sequence ID" value="MFC4354653.1"/>
    <property type="molecule type" value="Genomic_DNA"/>
</dbReference>
<evidence type="ECO:0000313" key="1">
    <source>
        <dbReference type="EMBL" id="MFC4354653.1"/>
    </source>
</evidence>
<organism evidence="1 2">
    <name type="scientific">Chryseomicrobium palamuruense</name>
    <dbReference type="NCBI Taxonomy" id="682973"/>
    <lineage>
        <taxon>Bacteria</taxon>
        <taxon>Bacillati</taxon>
        <taxon>Bacillota</taxon>
        <taxon>Bacilli</taxon>
        <taxon>Bacillales</taxon>
        <taxon>Caryophanaceae</taxon>
        <taxon>Chryseomicrobium</taxon>
    </lineage>
</organism>
<keyword evidence="2" id="KW-1185">Reference proteome</keyword>
<evidence type="ECO:0000313" key="2">
    <source>
        <dbReference type="Proteomes" id="UP001595733"/>
    </source>
</evidence>
<proteinExistence type="predicted"/>
<comment type="caution">
    <text evidence="1">The sequence shown here is derived from an EMBL/GenBank/DDBJ whole genome shotgun (WGS) entry which is preliminary data.</text>
</comment>
<accession>A0ABV8UTM1</accession>
<gene>
    <name evidence="1" type="ORF">ACFO0S_06100</name>
</gene>
<reference evidence="2" key="1">
    <citation type="journal article" date="2019" name="Int. J. Syst. Evol. Microbiol.">
        <title>The Global Catalogue of Microorganisms (GCM) 10K type strain sequencing project: providing services to taxonomists for standard genome sequencing and annotation.</title>
        <authorList>
            <consortium name="The Broad Institute Genomics Platform"/>
            <consortium name="The Broad Institute Genome Sequencing Center for Infectious Disease"/>
            <person name="Wu L."/>
            <person name="Ma J."/>
        </authorList>
    </citation>
    <scope>NUCLEOTIDE SEQUENCE [LARGE SCALE GENOMIC DNA]</scope>
    <source>
        <strain evidence="2">CCUG 50353</strain>
    </source>
</reference>
<dbReference type="Proteomes" id="UP001595733">
    <property type="component" value="Unassembled WGS sequence"/>
</dbReference>
<dbReference type="RefSeq" id="WP_378140923.1">
    <property type="nucleotide sequence ID" value="NZ_JBHSEF010000011.1"/>
</dbReference>
<name>A0ABV8UTM1_9BACL</name>
<dbReference type="Pfam" id="PF14005">
    <property type="entry name" value="YpjP"/>
    <property type="match status" value="1"/>
</dbReference>
<protein>
    <submittedName>
        <fullName evidence="1">YpjP family protein</fullName>
    </submittedName>
</protein>
<sequence>MSVFWRKLVTALVAVITFGVITPSHEIWSNVFEPPGITYSKIDDRVFVFEPDALVIKAEEQSALKFGSKIQPKIESKYMSEIFPLYQQKIYELATETSSISSKPSGNHGEKIFHLYDKVTGEDVLRAHVRVEKRPKDGYFFTFHYHTADDHFMSHKDIGEIYWSKNTPPKWMS</sequence>